<dbReference type="Proteomes" id="UP001250662">
    <property type="component" value="Unassembled WGS sequence"/>
</dbReference>
<keyword evidence="2" id="KW-1185">Reference proteome</keyword>
<evidence type="ECO:0000313" key="2">
    <source>
        <dbReference type="Proteomes" id="UP001250662"/>
    </source>
</evidence>
<dbReference type="RefSeq" id="WP_311384872.1">
    <property type="nucleotide sequence ID" value="NZ_JAVRHU010000001.1"/>
</dbReference>
<reference evidence="1 2" key="1">
    <citation type="submission" date="2023-09" db="EMBL/GenBank/DDBJ databases">
        <authorList>
            <person name="Rey-Velasco X."/>
        </authorList>
    </citation>
    <scope>NUCLEOTIDE SEQUENCE [LARGE SCALE GENOMIC DNA]</scope>
    <source>
        <strain evidence="1 2">P007</strain>
    </source>
</reference>
<name>A0ABU3BGF7_9FLAO</name>
<accession>A0ABU3BGF7</accession>
<evidence type="ECO:0000313" key="1">
    <source>
        <dbReference type="EMBL" id="MDT0621242.1"/>
    </source>
</evidence>
<organism evidence="1 2">
    <name type="scientific">Croceitalea vernalis</name>
    <dbReference type="NCBI Taxonomy" id="3075599"/>
    <lineage>
        <taxon>Bacteria</taxon>
        <taxon>Pseudomonadati</taxon>
        <taxon>Bacteroidota</taxon>
        <taxon>Flavobacteriia</taxon>
        <taxon>Flavobacteriales</taxon>
        <taxon>Flavobacteriaceae</taxon>
        <taxon>Croceitalea</taxon>
    </lineage>
</organism>
<proteinExistence type="predicted"/>
<protein>
    <submittedName>
        <fullName evidence="1">Na(+)-translocating NADH-quinone reductase subunit F</fullName>
    </submittedName>
</protein>
<comment type="caution">
    <text evidence="1">The sequence shown here is derived from an EMBL/GenBank/DDBJ whole genome shotgun (WGS) entry which is preliminary data.</text>
</comment>
<gene>
    <name evidence="1" type="ORF">RM520_06380</name>
</gene>
<sequence>MEQRILTEQELHNLAMNIVGKELENDGYEFLAVNSELRKNPQFVCTKDKKMSFVVVKGIEYPGDPKDMEFFRADLNKMRDHALKFEARTFYAAVGLVNAKDHNLPVYLNEEYVVDYDGLVEIK</sequence>
<dbReference type="EMBL" id="JAVRHU010000001">
    <property type="protein sequence ID" value="MDT0621242.1"/>
    <property type="molecule type" value="Genomic_DNA"/>
</dbReference>